<reference evidence="2" key="1">
    <citation type="submission" date="2017-10" db="EMBL/GenBank/DDBJ databases">
        <title>Rapid genome shrinkage in a self-fertile nematode reveals novel sperm competition proteins.</title>
        <authorList>
            <person name="Yin D."/>
            <person name="Schwarz E.M."/>
            <person name="Thomas C.G."/>
            <person name="Felde R.L."/>
            <person name="Korf I.F."/>
            <person name="Cutter A.D."/>
            <person name="Schartner C.M."/>
            <person name="Ralston E.J."/>
            <person name="Meyer B.J."/>
            <person name="Haag E.S."/>
        </authorList>
    </citation>
    <scope>NUCLEOTIDE SEQUENCE [LARGE SCALE GENOMIC DNA]</scope>
    <source>
        <strain evidence="2">JU1422</strain>
    </source>
</reference>
<dbReference type="PANTHER" id="PTHR22899">
    <property type="entry name" value="CYCLIN-RELATED F-BOX FAMILY"/>
    <property type="match status" value="1"/>
</dbReference>
<sequence>MTPSEIFLASMTSKKTRKLIKRNIHKVDEVGVEITGPFFKIRAVVYMKVKGKTCNAVCLDFKEEGNDLNRFVDWRANNSYQILENIVVIPSIAPEFWNFPATCRQIHSIHSYVCDVFNINALNLSVRFPSDIYHECFDIGTVKKCTITDVELDNASLVKLFNKQKNMNLLIVENTREIFAFGSKDSFRHVPTVILRNAQARANVLLTRFQGQHGLLENCSLSGFYVNALMKLWSENEMDNLVSLIAYQSSQRLFDYEKVLGDLEWYLKHPERNTLIASRVEKPSEKRIYPYKSIITQEHQFEADTFDCDGGYDVVRNSDGKRATVKISKDYFMFFVWP</sequence>
<keyword evidence="2" id="KW-1185">Reference proteome</keyword>
<evidence type="ECO:0000313" key="1">
    <source>
        <dbReference type="EMBL" id="PIC36385.1"/>
    </source>
</evidence>
<protein>
    <recommendedName>
        <fullName evidence="3">F-box associated domain-containing protein</fullName>
    </recommendedName>
</protein>
<dbReference type="InterPro" id="IPR053222">
    <property type="entry name" value="Zygotic_Embryogenesis-Asso"/>
</dbReference>
<dbReference type="PANTHER" id="PTHR22899:SF1">
    <property type="entry name" value="F-BOX ASSOCIATED DOMAIN-CONTAINING PROTEIN"/>
    <property type="match status" value="1"/>
</dbReference>
<gene>
    <name evidence="1" type="primary">Cnig_chr_IV.g15402</name>
    <name evidence="1" type="ORF">B9Z55_015402</name>
</gene>
<proteinExistence type="predicted"/>
<evidence type="ECO:0000313" key="2">
    <source>
        <dbReference type="Proteomes" id="UP000230233"/>
    </source>
</evidence>
<name>A0A2G5UA00_9PELO</name>
<accession>A0A2G5UA00</accession>
<dbReference type="OrthoDB" id="5889679at2759"/>
<dbReference type="EMBL" id="PDUG01000004">
    <property type="protein sequence ID" value="PIC36385.1"/>
    <property type="molecule type" value="Genomic_DNA"/>
</dbReference>
<dbReference type="Proteomes" id="UP000230233">
    <property type="component" value="Chromosome IV"/>
</dbReference>
<organism evidence="1 2">
    <name type="scientific">Caenorhabditis nigoni</name>
    <dbReference type="NCBI Taxonomy" id="1611254"/>
    <lineage>
        <taxon>Eukaryota</taxon>
        <taxon>Metazoa</taxon>
        <taxon>Ecdysozoa</taxon>
        <taxon>Nematoda</taxon>
        <taxon>Chromadorea</taxon>
        <taxon>Rhabditida</taxon>
        <taxon>Rhabditina</taxon>
        <taxon>Rhabditomorpha</taxon>
        <taxon>Rhabditoidea</taxon>
        <taxon>Rhabditidae</taxon>
        <taxon>Peloderinae</taxon>
        <taxon>Caenorhabditis</taxon>
    </lineage>
</organism>
<comment type="caution">
    <text evidence="1">The sequence shown here is derived from an EMBL/GenBank/DDBJ whole genome shotgun (WGS) entry which is preliminary data.</text>
</comment>
<dbReference type="AlphaFoldDB" id="A0A2G5UA00"/>
<evidence type="ECO:0008006" key="3">
    <source>
        <dbReference type="Google" id="ProtNLM"/>
    </source>
</evidence>